<evidence type="ECO:0000256" key="1">
    <source>
        <dbReference type="SAM" id="Phobius"/>
    </source>
</evidence>
<dbReference type="GeneID" id="35406279"/>
<accession>S0EDB3</accession>
<name>S0EDB3_GIBF5</name>
<dbReference type="VEuPathDB" id="FungiDB:FFUJ_12823"/>
<gene>
    <name evidence="2" type="ORF">FFUJ_12823</name>
</gene>
<dbReference type="RefSeq" id="XP_023435004.1">
    <property type="nucleotide sequence ID" value="XM_023582475.1"/>
</dbReference>
<keyword evidence="1" id="KW-1133">Transmembrane helix</keyword>
<dbReference type="AlphaFoldDB" id="S0EDB3"/>
<dbReference type="HOGENOM" id="CLU_2263985_0_0_1"/>
<keyword evidence="1" id="KW-0472">Membrane</keyword>
<protein>
    <submittedName>
        <fullName evidence="2">Uncharacterized protein</fullName>
    </submittedName>
</protein>
<feature type="transmembrane region" description="Helical" evidence="1">
    <location>
        <begin position="22"/>
        <end position="40"/>
    </location>
</feature>
<sequence>MAQDKFQLNVHPWREVPLMRATGYPLFIISMLRFTSAIIATGRRRAKYNYTFQDRDSKGSGIFAYPQPVSDERYVDYGLARFDRQAHTVESLIYVYLILSLVD</sequence>
<keyword evidence="3" id="KW-1185">Reference proteome</keyword>
<reference evidence="3" key="1">
    <citation type="journal article" date="2013" name="PLoS Pathog.">
        <title>Deciphering the cryptic genome: genome-wide analyses of the rice pathogen Fusarium fujikuroi reveal complex regulation of secondary metabolism and novel metabolites.</title>
        <authorList>
            <person name="Wiemann P."/>
            <person name="Sieber C.M."/>
            <person name="von Bargen K.W."/>
            <person name="Studt L."/>
            <person name="Niehaus E.M."/>
            <person name="Espino J.J."/>
            <person name="Huss K."/>
            <person name="Michielse C.B."/>
            <person name="Albermann S."/>
            <person name="Wagner D."/>
            <person name="Bergner S.V."/>
            <person name="Connolly L.R."/>
            <person name="Fischer A."/>
            <person name="Reuter G."/>
            <person name="Kleigrewe K."/>
            <person name="Bald T."/>
            <person name="Wingfield B.D."/>
            <person name="Ophir R."/>
            <person name="Freeman S."/>
            <person name="Hippler M."/>
            <person name="Smith K.M."/>
            <person name="Brown D.W."/>
            <person name="Proctor R.H."/>
            <person name="Munsterkotter M."/>
            <person name="Freitag M."/>
            <person name="Humpf H.U."/>
            <person name="Guldener U."/>
            <person name="Tudzynski B."/>
        </authorList>
    </citation>
    <scope>NUCLEOTIDE SEQUENCE [LARGE SCALE GENOMIC DNA]</scope>
    <source>
        <strain evidence="3">CBS 195.34 / IMI 58289 / NRRL A-6831</strain>
    </source>
</reference>
<dbReference type="Proteomes" id="UP000016800">
    <property type="component" value="Chromosome VIII"/>
</dbReference>
<evidence type="ECO:0000313" key="3">
    <source>
        <dbReference type="Proteomes" id="UP000016800"/>
    </source>
</evidence>
<keyword evidence="1" id="KW-0812">Transmembrane</keyword>
<proteinExistence type="predicted"/>
<dbReference type="EMBL" id="HF679030">
    <property type="protein sequence ID" value="CCT72926.1"/>
    <property type="molecule type" value="Genomic_DNA"/>
</dbReference>
<evidence type="ECO:0000313" key="2">
    <source>
        <dbReference type="EMBL" id="CCT72926.1"/>
    </source>
</evidence>
<organism evidence="2 3">
    <name type="scientific">Gibberella fujikuroi (strain CBS 195.34 / IMI 58289 / NRRL A-6831)</name>
    <name type="common">Bakanae and foot rot disease fungus</name>
    <name type="synonym">Fusarium fujikuroi</name>
    <dbReference type="NCBI Taxonomy" id="1279085"/>
    <lineage>
        <taxon>Eukaryota</taxon>
        <taxon>Fungi</taxon>
        <taxon>Dikarya</taxon>
        <taxon>Ascomycota</taxon>
        <taxon>Pezizomycotina</taxon>
        <taxon>Sordariomycetes</taxon>
        <taxon>Hypocreomycetidae</taxon>
        <taxon>Hypocreales</taxon>
        <taxon>Nectriaceae</taxon>
        <taxon>Fusarium</taxon>
        <taxon>Fusarium fujikuroi species complex</taxon>
    </lineage>
</organism>